<gene>
    <name evidence="2" type="ORF">GCM10011309_25590</name>
</gene>
<proteinExistence type="predicted"/>
<feature type="transmembrane region" description="Helical" evidence="1">
    <location>
        <begin position="51"/>
        <end position="72"/>
    </location>
</feature>
<keyword evidence="1" id="KW-0812">Transmembrane</keyword>
<evidence type="ECO:0000256" key="1">
    <source>
        <dbReference type="SAM" id="Phobius"/>
    </source>
</evidence>
<dbReference type="EMBL" id="BMYV01000003">
    <property type="protein sequence ID" value="GGX74339.1"/>
    <property type="molecule type" value="Genomic_DNA"/>
</dbReference>
<dbReference type="RefSeq" id="WP_189586871.1">
    <property type="nucleotide sequence ID" value="NZ_BMYV01000003.1"/>
</dbReference>
<dbReference type="Proteomes" id="UP000600865">
    <property type="component" value="Unassembled WGS sequence"/>
</dbReference>
<reference evidence="2 3" key="1">
    <citation type="journal article" date="2014" name="Int. J. Syst. Evol. Microbiol.">
        <title>Complete genome sequence of Corynebacterium casei LMG S-19264T (=DSM 44701T), isolated from a smear-ripened cheese.</title>
        <authorList>
            <consortium name="US DOE Joint Genome Institute (JGI-PGF)"/>
            <person name="Walter F."/>
            <person name="Albersmeier A."/>
            <person name="Kalinowski J."/>
            <person name="Ruckert C."/>
        </authorList>
    </citation>
    <scope>NUCLEOTIDE SEQUENCE [LARGE SCALE GENOMIC DNA]</scope>
    <source>
        <strain evidence="2 3">KCTC 23968</strain>
    </source>
</reference>
<evidence type="ECO:0000313" key="3">
    <source>
        <dbReference type="Proteomes" id="UP000600865"/>
    </source>
</evidence>
<sequence length="95" mass="10760">MKSSLHFLWLVIRCVAFIWIVSTILILILFVVGSEAEGYSWGERLVIAVKYGGYVGGIFGTLLAITLALKSWRIERSNKKKLARRNMNATSKRTK</sequence>
<accession>A0A918KSK7</accession>
<keyword evidence="1" id="KW-1133">Transmembrane helix</keyword>
<name>A0A918KSK7_9PROT</name>
<dbReference type="AlphaFoldDB" id="A0A918KSK7"/>
<feature type="transmembrane region" description="Helical" evidence="1">
    <location>
        <begin position="7"/>
        <end position="31"/>
    </location>
</feature>
<comment type="caution">
    <text evidence="2">The sequence shown here is derived from an EMBL/GenBank/DDBJ whole genome shotgun (WGS) entry which is preliminary data.</text>
</comment>
<keyword evidence="3" id="KW-1185">Reference proteome</keyword>
<evidence type="ECO:0000313" key="2">
    <source>
        <dbReference type="EMBL" id="GGX74339.1"/>
    </source>
</evidence>
<organism evidence="2 3">
    <name type="scientific">Litorimonas cladophorae</name>
    <dbReference type="NCBI Taxonomy" id="1220491"/>
    <lineage>
        <taxon>Bacteria</taxon>
        <taxon>Pseudomonadati</taxon>
        <taxon>Pseudomonadota</taxon>
        <taxon>Alphaproteobacteria</taxon>
        <taxon>Maricaulales</taxon>
        <taxon>Robiginitomaculaceae</taxon>
    </lineage>
</organism>
<keyword evidence="1" id="KW-0472">Membrane</keyword>
<protein>
    <submittedName>
        <fullName evidence="2">Uncharacterized protein</fullName>
    </submittedName>
</protein>